<dbReference type="Proteomes" id="UP001188597">
    <property type="component" value="Unassembled WGS sequence"/>
</dbReference>
<reference evidence="2" key="1">
    <citation type="submission" date="2022-12" db="EMBL/GenBank/DDBJ databases">
        <title>Draft genome assemblies for two species of Escallonia (Escalloniales).</title>
        <authorList>
            <person name="Chanderbali A."/>
            <person name="Dervinis C."/>
            <person name="Anghel I."/>
            <person name="Soltis D."/>
            <person name="Soltis P."/>
            <person name="Zapata F."/>
        </authorList>
    </citation>
    <scope>NUCLEOTIDE SEQUENCE</scope>
    <source>
        <strain evidence="2">UCBG64.0493</strain>
        <tissue evidence="2">Leaf</tissue>
    </source>
</reference>
<accession>A0AA88X4X0</accession>
<protein>
    <recommendedName>
        <fullName evidence="1">VQ domain-containing protein</fullName>
    </recommendedName>
</protein>
<dbReference type="InterPro" id="IPR008889">
    <property type="entry name" value="VQ"/>
</dbReference>
<evidence type="ECO:0000313" key="2">
    <source>
        <dbReference type="EMBL" id="KAK3032510.1"/>
    </source>
</evidence>
<keyword evidence="3" id="KW-1185">Reference proteome</keyword>
<organism evidence="2 3">
    <name type="scientific">Escallonia herrerae</name>
    <dbReference type="NCBI Taxonomy" id="1293975"/>
    <lineage>
        <taxon>Eukaryota</taxon>
        <taxon>Viridiplantae</taxon>
        <taxon>Streptophyta</taxon>
        <taxon>Embryophyta</taxon>
        <taxon>Tracheophyta</taxon>
        <taxon>Spermatophyta</taxon>
        <taxon>Magnoliopsida</taxon>
        <taxon>eudicotyledons</taxon>
        <taxon>Gunneridae</taxon>
        <taxon>Pentapetalae</taxon>
        <taxon>asterids</taxon>
        <taxon>campanulids</taxon>
        <taxon>Escalloniales</taxon>
        <taxon>Escalloniaceae</taxon>
        <taxon>Escallonia</taxon>
    </lineage>
</organism>
<comment type="caution">
    <text evidence="2">The sequence shown here is derived from an EMBL/GenBank/DDBJ whole genome shotgun (WGS) entry which is preliminary data.</text>
</comment>
<proteinExistence type="predicted"/>
<evidence type="ECO:0000313" key="3">
    <source>
        <dbReference type="Proteomes" id="UP001188597"/>
    </source>
</evidence>
<sequence>MSIPGSDWLQFYHQTLPQTAPPATMFVDQPATAVTTTVTPTVTHLNPEGRVSKPVRRRSRASRRTPTTLLSTDTTNFRAMVQQFTGGPSATNFNFGVGTRQQVVTPSAARVPTAGYNVQFQQAQQGLYQQQQQLHIFSLRNNTIGSRGGGGTGGGDDQHGFLQTRGMGESGGLTRAGASSSNEIRREDNYILKVEKKYQYQIVAMDLHG</sequence>
<dbReference type="PANTHER" id="PTHR33179">
    <property type="entry name" value="VQ MOTIF-CONTAINING PROTEIN"/>
    <property type="match status" value="1"/>
</dbReference>
<gene>
    <name evidence="2" type="ORF">RJ639_036177</name>
</gene>
<name>A0AA88X4X0_9ASTE</name>
<dbReference type="Pfam" id="PF05678">
    <property type="entry name" value="VQ"/>
    <property type="match status" value="1"/>
</dbReference>
<dbReference type="InterPro" id="IPR039609">
    <property type="entry name" value="VQ_15/22"/>
</dbReference>
<feature type="domain" description="VQ" evidence="1">
    <location>
        <begin position="65"/>
        <end position="90"/>
    </location>
</feature>
<dbReference type="PANTHER" id="PTHR33179:SF29">
    <property type="entry name" value="OS06G0666400 PROTEIN"/>
    <property type="match status" value="1"/>
</dbReference>
<dbReference type="AlphaFoldDB" id="A0AA88X4X0"/>
<dbReference type="EMBL" id="JAVXUP010000266">
    <property type="protein sequence ID" value="KAK3032510.1"/>
    <property type="molecule type" value="Genomic_DNA"/>
</dbReference>
<evidence type="ECO:0000259" key="1">
    <source>
        <dbReference type="Pfam" id="PF05678"/>
    </source>
</evidence>